<keyword evidence="2" id="KW-0812">Transmembrane</keyword>
<dbReference type="PANTHER" id="PTHR35896:SF3">
    <property type="entry name" value="MAJOR FACILITATOR SUPERFAMILY TRANSPORTER"/>
    <property type="match status" value="1"/>
</dbReference>
<organism evidence="3 4">
    <name type="scientific">Xylaria flabelliformis</name>
    <dbReference type="NCBI Taxonomy" id="2512241"/>
    <lineage>
        <taxon>Eukaryota</taxon>
        <taxon>Fungi</taxon>
        <taxon>Dikarya</taxon>
        <taxon>Ascomycota</taxon>
        <taxon>Pezizomycotina</taxon>
        <taxon>Sordariomycetes</taxon>
        <taxon>Xylariomycetidae</taxon>
        <taxon>Xylariales</taxon>
        <taxon>Xylariaceae</taxon>
        <taxon>Xylaria</taxon>
    </lineage>
</organism>
<dbReference type="PANTHER" id="PTHR35896">
    <property type="entry name" value="IG-LIKE DOMAIN-CONTAINING PROTEIN"/>
    <property type="match status" value="1"/>
</dbReference>
<reference evidence="4" key="1">
    <citation type="submission" date="2019-06" db="EMBL/GenBank/DDBJ databases">
        <title>Draft genome sequence of the griseofulvin-producing fungus Xylaria cubensis strain G536.</title>
        <authorList>
            <person name="Mead M.E."/>
            <person name="Raja H.A."/>
            <person name="Steenwyk J.L."/>
            <person name="Knowles S.L."/>
            <person name="Oberlies N.H."/>
            <person name="Rokas A."/>
        </authorList>
    </citation>
    <scope>NUCLEOTIDE SEQUENCE [LARGE SCALE GENOMIC DNA]</scope>
    <source>
        <strain evidence="4">G536</strain>
    </source>
</reference>
<dbReference type="EMBL" id="VFLP01000064">
    <property type="protein sequence ID" value="TRX89643.1"/>
    <property type="molecule type" value="Genomic_DNA"/>
</dbReference>
<dbReference type="AlphaFoldDB" id="A0A553HNU9"/>
<feature type="transmembrane region" description="Helical" evidence="2">
    <location>
        <begin position="39"/>
        <end position="61"/>
    </location>
</feature>
<keyword evidence="2" id="KW-0472">Membrane</keyword>
<name>A0A553HNU9_9PEZI</name>
<comment type="caution">
    <text evidence="3">The sequence shown here is derived from an EMBL/GenBank/DDBJ whole genome shotgun (WGS) entry which is preliminary data.</text>
</comment>
<keyword evidence="4" id="KW-1185">Reference proteome</keyword>
<keyword evidence="2" id="KW-1133">Transmembrane helix</keyword>
<evidence type="ECO:0000256" key="1">
    <source>
        <dbReference type="SAM" id="MobiDB-lite"/>
    </source>
</evidence>
<evidence type="ECO:0000256" key="2">
    <source>
        <dbReference type="SAM" id="Phobius"/>
    </source>
</evidence>
<dbReference type="Proteomes" id="UP000319160">
    <property type="component" value="Unassembled WGS sequence"/>
</dbReference>
<dbReference type="InterPro" id="IPR053008">
    <property type="entry name" value="Phomopsin_biosynth_assoc"/>
</dbReference>
<dbReference type="OrthoDB" id="3501153at2759"/>
<proteinExistence type="predicted"/>
<evidence type="ECO:0000313" key="4">
    <source>
        <dbReference type="Proteomes" id="UP000319160"/>
    </source>
</evidence>
<feature type="region of interest" description="Disordered" evidence="1">
    <location>
        <begin position="1"/>
        <end position="24"/>
    </location>
</feature>
<accession>A0A553HNU9</accession>
<protein>
    <submittedName>
        <fullName evidence="3">Uncharacterized protein</fullName>
    </submittedName>
</protein>
<gene>
    <name evidence="3" type="ORF">FHL15_009393</name>
</gene>
<sequence length="237" mass="27534">MGYDKVQETEEAEPDHDVTDGFLGDNTPRSLASKPRRHLLWVLIFENVLFAIILILFWKLFIPPRTNLNYQALTADNKVYPSGPLSWSQSFEALPCGKTPEEARARGCEFDMLVTAWLPPRCIDRELVNEFMEVGQWEFYTKLHAKEEDKFGTYDPDFIGSVNHTVWTTRRWHATHCLFMFKKLTRALVNGWTTDAEAVSEPHMEHCMKVFIDQVLFGPNLDPMEIETYLEIIYPPC</sequence>
<evidence type="ECO:0000313" key="3">
    <source>
        <dbReference type="EMBL" id="TRX89643.1"/>
    </source>
</evidence>